<dbReference type="GO" id="GO:0009847">
    <property type="term" value="P:spore germination"/>
    <property type="evidence" value="ECO:0007669"/>
    <property type="project" value="UniProtKB-UniRule"/>
</dbReference>
<comment type="similarity">
    <text evidence="2 4">Belongs to the GerABKA family.</text>
</comment>
<evidence type="ECO:0000256" key="1">
    <source>
        <dbReference type="ARBA" id="ARBA00004141"/>
    </source>
</evidence>
<dbReference type="PANTHER" id="PTHR22550">
    <property type="entry name" value="SPORE GERMINATION PROTEIN"/>
    <property type="match status" value="1"/>
</dbReference>
<comment type="caution">
    <text evidence="6">The sequence shown here is derived from an EMBL/GenBank/DDBJ whole genome shotgun (WGS) entry which is preliminary data.</text>
</comment>
<feature type="transmembrane region" description="Helical" evidence="5">
    <location>
        <begin position="344"/>
        <end position="363"/>
    </location>
</feature>
<keyword evidence="5" id="KW-1133">Transmembrane helix</keyword>
<keyword evidence="7" id="KW-1185">Reference proteome</keyword>
<organism evidence="6 7">
    <name type="scientific">Psychrobacillus soli</name>
    <dbReference type="NCBI Taxonomy" id="1543965"/>
    <lineage>
        <taxon>Bacteria</taxon>
        <taxon>Bacillati</taxon>
        <taxon>Bacillota</taxon>
        <taxon>Bacilli</taxon>
        <taxon>Bacillales</taxon>
        <taxon>Bacillaceae</taxon>
        <taxon>Psychrobacillus</taxon>
    </lineage>
</organism>
<name>A0A544TDP6_9BACI</name>
<dbReference type="RefSeq" id="WP_142606764.1">
    <property type="nucleotide sequence ID" value="NZ_VDGG01000014.1"/>
</dbReference>
<dbReference type="OrthoDB" id="1726708at2"/>
<dbReference type="PANTHER" id="PTHR22550:SF5">
    <property type="entry name" value="LEUCINE ZIPPER PROTEIN 4"/>
    <property type="match status" value="1"/>
</dbReference>
<evidence type="ECO:0000256" key="3">
    <source>
        <dbReference type="ARBA" id="ARBA00023136"/>
    </source>
</evidence>
<keyword evidence="5" id="KW-0812">Transmembrane</keyword>
<reference evidence="6 7" key="1">
    <citation type="submission" date="2019-05" db="EMBL/GenBank/DDBJ databases">
        <title>Psychrobacillus vulpis sp. nov., a new species isolated from feces of a red fox that inhabits in The Tablas de Daimiel Natural Park, Albacete, Spain.</title>
        <authorList>
            <person name="Rodriguez M."/>
            <person name="Reina J.C."/>
            <person name="Bejar V."/>
            <person name="Llamas I."/>
        </authorList>
    </citation>
    <scope>NUCLEOTIDE SEQUENCE [LARGE SCALE GENOMIC DNA]</scope>
    <source>
        <strain evidence="6 7">NHI-2</strain>
    </source>
</reference>
<feature type="transmembrane region" description="Helical" evidence="5">
    <location>
        <begin position="369"/>
        <end position="390"/>
    </location>
</feature>
<dbReference type="EMBL" id="VDGG01000014">
    <property type="protein sequence ID" value="TQR15573.1"/>
    <property type="molecule type" value="Genomic_DNA"/>
</dbReference>
<dbReference type="GO" id="GO:0005886">
    <property type="term" value="C:plasma membrane"/>
    <property type="evidence" value="ECO:0007669"/>
    <property type="project" value="UniProtKB-SubCell"/>
</dbReference>
<dbReference type="InterPro" id="IPR004995">
    <property type="entry name" value="Spore_Ger"/>
</dbReference>
<dbReference type="AlphaFoldDB" id="A0A544TDP6"/>
<gene>
    <name evidence="6" type="ORF">FG383_08190</name>
</gene>
<feature type="transmembrane region" description="Helical" evidence="5">
    <location>
        <begin position="319"/>
        <end position="337"/>
    </location>
</feature>
<comment type="subcellular location">
    <subcellularLocation>
        <location evidence="4">Cell membrane</location>
    </subcellularLocation>
    <subcellularLocation>
        <location evidence="1">Membrane</location>
        <topology evidence="1">Multi-pass membrane protein</topology>
    </subcellularLocation>
</comment>
<protein>
    <submittedName>
        <fullName evidence="6">Spore germination protein</fullName>
    </submittedName>
</protein>
<evidence type="ECO:0000256" key="2">
    <source>
        <dbReference type="ARBA" id="ARBA00005278"/>
    </source>
</evidence>
<evidence type="ECO:0000313" key="7">
    <source>
        <dbReference type="Proteomes" id="UP000318937"/>
    </source>
</evidence>
<dbReference type="InterPro" id="IPR050768">
    <property type="entry name" value="UPF0353/GerABKA_families"/>
</dbReference>
<keyword evidence="3 4" id="KW-0472">Membrane</keyword>
<evidence type="ECO:0000256" key="5">
    <source>
        <dbReference type="SAM" id="Phobius"/>
    </source>
</evidence>
<dbReference type="Proteomes" id="UP000318937">
    <property type="component" value="Unassembled WGS sequence"/>
</dbReference>
<accession>A0A544TDP6</accession>
<sequence>MTNSKENPTTPKLMVDLKEQMNPSFDVMLIPLQLEDEVAFLLYLKTAVDGDKLQSIIIKPFFEMKSAQHYGAYIQSSPDLLAIKSEDNIPLELTKGSVLIAVQQNFFLIDVKKVNTSTVQQTLMEPTVYGPQQALSEDILTNLNIIRHRYKEPTLKIEILELKDKTHNDIAIIYDEQTVKPAILKTIQKRIKELDTTLIQSAGELQLYLNGKRFTLFPTLMLTERPDRICYNLDAGKVILMIDGSPHALIAPVVFFDFMVSMEDNYHLFWVTSFTLVLRYFGLITCLTLPALYVAITSYNPDIFRTELALTVAGSRIGVPYPSFIEVLFMLVFMELLTEASIRLPKAISATATTVGGLILGTAATEAALTSNIMIIIVSAVAISSFVIPINEMSFSIRFCRYILLAFTTFFGTVGFILGFLGILMFLINKESFGEPYLKMYWKSRRSEKGVKSE</sequence>
<evidence type="ECO:0000313" key="6">
    <source>
        <dbReference type="EMBL" id="TQR15573.1"/>
    </source>
</evidence>
<feature type="transmembrane region" description="Helical" evidence="5">
    <location>
        <begin position="402"/>
        <end position="428"/>
    </location>
</feature>
<proteinExistence type="inferred from homology"/>
<feature type="transmembrane region" description="Helical" evidence="5">
    <location>
        <begin position="280"/>
        <end position="299"/>
    </location>
</feature>
<evidence type="ECO:0000256" key="4">
    <source>
        <dbReference type="PIRNR" id="PIRNR005690"/>
    </source>
</evidence>
<dbReference type="Pfam" id="PF03323">
    <property type="entry name" value="GerA"/>
    <property type="match status" value="1"/>
</dbReference>
<dbReference type="PIRSF" id="PIRSF005690">
    <property type="entry name" value="GerBA"/>
    <property type="match status" value="1"/>
</dbReference>